<comment type="caution">
    <text evidence="1">The sequence shown here is derived from an EMBL/GenBank/DDBJ whole genome shotgun (WGS) entry which is preliminary data.</text>
</comment>
<dbReference type="EMBL" id="VVIM01000007">
    <property type="protein sequence ID" value="KAB0795810.1"/>
    <property type="molecule type" value="Genomic_DNA"/>
</dbReference>
<keyword evidence="2" id="KW-1185">Reference proteome</keyword>
<dbReference type="AlphaFoldDB" id="A0A5N4AEQ2"/>
<dbReference type="InParanoid" id="A0A5N4AEQ2"/>
<gene>
    <name evidence="1" type="ORF">PPYR_09871</name>
</gene>
<organism evidence="1 2">
    <name type="scientific">Photinus pyralis</name>
    <name type="common">Common eastern firefly</name>
    <name type="synonym">Lampyris pyralis</name>
    <dbReference type="NCBI Taxonomy" id="7054"/>
    <lineage>
        <taxon>Eukaryota</taxon>
        <taxon>Metazoa</taxon>
        <taxon>Ecdysozoa</taxon>
        <taxon>Arthropoda</taxon>
        <taxon>Hexapoda</taxon>
        <taxon>Insecta</taxon>
        <taxon>Pterygota</taxon>
        <taxon>Neoptera</taxon>
        <taxon>Endopterygota</taxon>
        <taxon>Coleoptera</taxon>
        <taxon>Polyphaga</taxon>
        <taxon>Elateriformia</taxon>
        <taxon>Elateroidea</taxon>
        <taxon>Lampyridae</taxon>
        <taxon>Lampyrinae</taxon>
        <taxon>Photinus</taxon>
    </lineage>
</organism>
<dbReference type="PANTHER" id="PTHR33053:SF24">
    <property type="entry name" value="TRANSPOSASE DOMAIN-CONTAINING PROTEIN"/>
    <property type="match status" value="1"/>
</dbReference>
<sequence length="748" mass="85883">MEIITILRVDTTIDLSFNIDGLPLFKSANTCIWPILGLIKSVKSNPFAIGIFCGQGKPEPLHLYLSEFIDELLNLLNVGLYFKEQTYQVTIRSFVCDSPARAYLKCVKGHSGYSSCDKCIETGKYIQGRVVLKNISAPRRTDASFIAQQDEDHHLGISPLLKLGIGLVTAFPNDYMHCVCLGVMRKLLNTWLGPDKAVKLNGKKIIDISNYLTISQFKKVIYDDLTLIIHSYSVANSYCLVEDNEKIKVVEVQNILSSSVGVEIIGKQFHKFKSFYSYPFDSQNLHIYRVFSFSTELYSWPLQNVIAKCIALPYLNNEKSQIETISVFSNSSNDVIEFDPDPELCSFFNIGNSSQNMNLDKIAILFQKKSETRKLVFRCLYLLFSEGLENLLMQHTDGQLALKNRKKLSNDCRQKICKLIVSYLLSNRTDIKADTFTRAAEEIVELFPTEKKETYFIPYSSGKEGLRKQSARGKLWSRYIYVKASFRVANTSKAVDDHNINVEDNKLPETDEKLEFLKVSIEPYTKVLQYWESTFHTRTRIYANKTLQEIFDDFPALSLQTGLDLLESDFNQANEDKIDIIYQEWPKVARAILKEALDRKIKLVNLDDFDNNTKALLVLPLLFSVVTLRKGTKQNTNCWRPTRSETQESFFINVNAFSDIDQLIETREKKLLAYGFPMQPFGAVVGIEEKQFCIVLYGKKFVVNSSIRVLELLYKVIHALNLEYPIECKHIWLFIQEIVFKTFMLCLD</sequence>
<accession>A0A5N4AEQ2</accession>
<evidence type="ECO:0000313" key="2">
    <source>
        <dbReference type="Proteomes" id="UP000327044"/>
    </source>
</evidence>
<dbReference type="Proteomes" id="UP000327044">
    <property type="component" value="Unassembled WGS sequence"/>
</dbReference>
<protein>
    <submittedName>
        <fullName evidence="1">Uncharacterized protein</fullName>
    </submittedName>
</protein>
<reference evidence="1 2" key="1">
    <citation type="journal article" date="2018" name="Elife">
        <title>Firefly genomes illuminate parallel origins of bioluminescence in beetles.</title>
        <authorList>
            <person name="Fallon T.R."/>
            <person name="Lower S.E."/>
            <person name="Chang C.H."/>
            <person name="Bessho-Uehara M."/>
            <person name="Martin G.J."/>
            <person name="Bewick A.J."/>
            <person name="Behringer M."/>
            <person name="Debat H.J."/>
            <person name="Wong I."/>
            <person name="Day J.C."/>
            <person name="Suvorov A."/>
            <person name="Silva C.J."/>
            <person name="Stanger-Hall K.F."/>
            <person name="Hall D.W."/>
            <person name="Schmitz R.J."/>
            <person name="Nelson D.R."/>
            <person name="Lewis S.M."/>
            <person name="Shigenobu S."/>
            <person name="Bybee S.M."/>
            <person name="Larracuente A.M."/>
            <person name="Oba Y."/>
            <person name="Weng J.K."/>
        </authorList>
    </citation>
    <scope>NUCLEOTIDE SEQUENCE [LARGE SCALE GENOMIC DNA]</scope>
    <source>
        <strain evidence="1">1611_PpyrPB1</strain>
        <tissue evidence="1">Whole body</tissue>
    </source>
</reference>
<name>A0A5N4AEQ2_PHOPY</name>
<proteinExistence type="predicted"/>
<evidence type="ECO:0000313" key="1">
    <source>
        <dbReference type="EMBL" id="KAB0795810.1"/>
    </source>
</evidence>
<dbReference type="PANTHER" id="PTHR33053">
    <property type="entry name" value="PROTEIN, PUTATIVE-RELATED"/>
    <property type="match status" value="1"/>
</dbReference>